<protein>
    <submittedName>
        <fullName evidence="3">Uncharacterized protein</fullName>
    </submittedName>
</protein>
<organism evidence="3 4">
    <name type="scientific">Pristionchus mayeri</name>
    <dbReference type="NCBI Taxonomy" id="1317129"/>
    <lineage>
        <taxon>Eukaryota</taxon>
        <taxon>Metazoa</taxon>
        <taxon>Ecdysozoa</taxon>
        <taxon>Nematoda</taxon>
        <taxon>Chromadorea</taxon>
        <taxon>Rhabditida</taxon>
        <taxon>Rhabditina</taxon>
        <taxon>Diplogasteromorpha</taxon>
        <taxon>Diplogasteroidea</taxon>
        <taxon>Neodiplogasteridae</taxon>
        <taxon>Pristionchus</taxon>
    </lineage>
</organism>
<proteinExistence type="predicted"/>
<sequence>IKMSVDRTIEELSGTLAQLGQLVGHINGQINGITSRINVTLDNFDRAITNIATDAGSVTGQVGETVSQVPNAWVFYVLFITLIIVFILLSIVLLLNLITKIHAIYSIIRSGKDGSEDSLIGRDQLGERSDRSVYDSKYNEPILPLPSYSTSAQQYSIPPRESPREHIAISMEAEPRRPGRRDASQPFESESTRPYQRRGEDGGKYNLETATASPFPRTIHASDI</sequence>
<feature type="region of interest" description="Disordered" evidence="1">
    <location>
        <begin position="169"/>
        <end position="224"/>
    </location>
</feature>
<keyword evidence="2" id="KW-0812">Transmembrane</keyword>
<dbReference type="AlphaFoldDB" id="A0AAN5D9E2"/>
<accession>A0AAN5D9E2</accession>
<dbReference type="Proteomes" id="UP001328107">
    <property type="component" value="Unassembled WGS sequence"/>
</dbReference>
<feature type="non-terminal residue" evidence="3">
    <location>
        <position position="1"/>
    </location>
</feature>
<gene>
    <name evidence="3" type="ORF">PMAYCL1PPCAC_29493</name>
</gene>
<evidence type="ECO:0000313" key="3">
    <source>
        <dbReference type="EMBL" id="GMR59298.1"/>
    </source>
</evidence>
<dbReference type="EMBL" id="BTRK01000006">
    <property type="protein sequence ID" value="GMR59298.1"/>
    <property type="molecule type" value="Genomic_DNA"/>
</dbReference>
<evidence type="ECO:0000313" key="4">
    <source>
        <dbReference type="Proteomes" id="UP001328107"/>
    </source>
</evidence>
<comment type="caution">
    <text evidence="3">The sequence shown here is derived from an EMBL/GenBank/DDBJ whole genome shotgun (WGS) entry which is preliminary data.</text>
</comment>
<keyword evidence="4" id="KW-1185">Reference proteome</keyword>
<evidence type="ECO:0000256" key="1">
    <source>
        <dbReference type="SAM" id="MobiDB-lite"/>
    </source>
</evidence>
<name>A0AAN5D9E2_9BILA</name>
<evidence type="ECO:0000256" key="2">
    <source>
        <dbReference type="SAM" id="Phobius"/>
    </source>
</evidence>
<keyword evidence="2" id="KW-0472">Membrane</keyword>
<keyword evidence="2" id="KW-1133">Transmembrane helix</keyword>
<reference evidence="4" key="1">
    <citation type="submission" date="2022-10" db="EMBL/GenBank/DDBJ databases">
        <title>Genome assembly of Pristionchus species.</title>
        <authorList>
            <person name="Yoshida K."/>
            <person name="Sommer R.J."/>
        </authorList>
    </citation>
    <scope>NUCLEOTIDE SEQUENCE [LARGE SCALE GENOMIC DNA]</scope>
    <source>
        <strain evidence="4">RS5460</strain>
    </source>
</reference>
<feature type="compositionally biased region" description="Basic and acidic residues" evidence="1">
    <location>
        <begin position="169"/>
        <end position="183"/>
    </location>
</feature>
<feature type="transmembrane region" description="Helical" evidence="2">
    <location>
        <begin position="73"/>
        <end position="99"/>
    </location>
</feature>